<evidence type="ECO:0000256" key="7">
    <source>
        <dbReference type="ARBA" id="ARBA00023180"/>
    </source>
</evidence>
<dbReference type="PANTHER" id="PTHR11452:SF86">
    <property type="entry name" value="ALPHA-GALACTOSIDASE"/>
    <property type="match status" value="1"/>
</dbReference>
<dbReference type="PRINTS" id="PR00740">
    <property type="entry name" value="GLHYDRLASE27"/>
</dbReference>
<dbReference type="InterPro" id="IPR013785">
    <property type="entry name" value="Aldolase_TIM"/>
</dbReference>
<evidence type="ECO:0000256" key="9">
    <source>
        <dbReference type="ARBA" id="ARBA00023295"/>
    </source>
</evidence>
<feature type="domain" description="Alpha galactosidase A C-terminal" evidence="11">
    <location>
        <begin position="847"/>
        <end position="935"/>
    </location>
</feature>
<dbReference type="Gene3D" id="3.20.20.70">
    <property type="entry name" value="Aldolase class I"/>
    <property type="match status" value="3"/>
</dbReference>
<keyword evidence="13" id="KW-1185">Reference proteome</keyword>
<evidence type="ECO:0000259" key="11">
    <source>
        <dbReference type="Pfam" id="PF17450"/>
    </source>
</evidence>
<proteinExistence type="inferred from homology"/>
<evidence type="ECO:0000313" key="12">
    <source>
        <dbReference type="EMBL" id="CAD7241647.1"/>
    </source>
</evidence>
<feature type="domain" description="Alpha galactosidase A C-terminal" evidence="11">
    <location>
        <begin position="1252"/>
        <end position="1340"/>
    </location>
</feature>
<sequence length="1361" mass="152854">MLPPQRKCFDFIVPSRHFPGGPNRFGLRSDRVVYIRFMLINAGSRLRSASASTAVDHVQREKRNYGSAFLPVALCHNPESDAYEVSMKGKIIMCNSWVILVSTVICATVSSALDNGLGQTPPMGWLAWERFRCNTDCVNDPEHCISEHLFKTMADLVVSEGYADAGYRYINVDDCWLARERDAYGRLQPDPQRFPSGMKALADYVHSKGLLFGIYEDYGNFTCAGYPGILGHLEVDAYTFASWDVDYVKLDGCYSHPKDMDRGYTEFGHYLLQTRRPMLYSCSWPVYQIYAGITPNYTAIKSVCNLWRNYDDIQDSWASVMKIVDYYGDNQEFIVPNAGPGHWNDPDMLIVGNFGLSYEQSKVQMALWAILAAPLLMSVDLRTIRPEYKAILQNRGIIRVNQDPLGIQGKRIFRDKGIEIWARPITPVHAGKYSYGVAFVNRRTDGTPTEVSVTLHEMGLDNQNGYRITDLYAERDLGVLLPHGRLTVDVNPSGVVIVRCDVQPTRLFTQNELDAGLFFSNRRPFNSFQHKATMRNSWAILASTVILATVSSALENGLARTPPMGWLAWERFRCNTDCAGDPENCISENLFKTMADLVVSEGYAEAGYNHINLDDCWLAGERDADGRLQPDPDRFPSGIKALADYVHSKGLLFGIYEDYGNFTCAGYPGILGHLEVDANTFAEWDVDYVKLDGCYADPIDMDQGYPAFGQYLNQTGRPMVYSCSWPFYQIIIGMEPNYTAIKTTCNLWRNYNDIQDSWESVMDIVDYYGDNQDLIVPHAGPGHWNDPDMLIIGNFGLSYEQSKVQMAIWAILAAPLLMSVDLRTIRPEYKAILQNRGLIEVNQDPLGVQGRRVSANQGIEIWARPITPVNGEKHSYAIAFVNRRTDGTPTEVSVILQDIGLDSQTGYHITDLYEESDLGILLPDDMLSVDVNPSGKPAMSNSWVVPAIIVICATVSSALDNGLARTPPMGWLAWERFRCNTDCVNDPEHCISEHLFKTMADLVASEGYAEAGYKYIILDDCWLAKERDAYGRLQPDPQRFPSGMKALADYVHSKGLLFGVYEDYGNFTCAGYPGILGHLDVDAYTFASWGVDYLKIDGCYANPKDMDQGYPEFGFYLNWTERPIVYSCSWPCYQVATGMKPNYTAIKSVCNLWRNYDDIDDSWASVLEILDYYGDNQDSIAPHAGPGHWNDPDMLIIGNFGLSYEESKAQMALWAILAAPLLISADLRTIRPEYKAILQNKGIIQVSQDSLGIQGRRIFKDRGIEIWARPINPVNGEKHSFALAFLNRRTDGTPTDVSVTLQDLGLDSPSGYRITELFADHDLGFLLPHGKLIVDVNPSGVVMVRCDVQPTYLFHENELDA</sequence>
<dbReference type="InterPro" id="IPR002241">
    <property type="entry name" value="Glyco_hydro_27"/>
</dbReference>
<dbReference type="PANTHER" id="PTHR11452">
    <property type="entry name" value="ALPHA-GALACTOSIDASE/ALPHA-N-ACETYLGALACTOSAMINIDASE"/>
    <property type="match status" value="1"/>
</dbReference>
<keyword evidence="9 10" id="KW-0326">Glycosidase</keyword>
<evidence type="ECO:0000256" key="8">
    <source>
        <dbReference type="ARBA" id="ARBA00023228"/>
    </source>
</evidence>
<evidence type="ECO:0000256" key="4">
    <source>
        <dbReference type="ARBA" id="ARBA00022801"/>
    </source>
</evidence>
<evidence type="ECO:0000256" key="5">
    <source>
        <dbReference type="ARBA" id="ARBA00023098"/>
    </source>
</evidence>
<dbReference type="InterPro" id="IPR013780">
    <property type="entry name" value="Glyco_hydro_b"/>
</dbReference>
<dbReference type="EMBL" id="CAJPEV010000159">
    <property type="protein sequence ID" value="CAG0881582.1"/>
    <property type="molecule type" value="Genomic_DNA"/>
</dbReference>
<dbReference type="Gene3D" id="2.60.40.1180">
    <property type="entry name" value="Golgi alpha-mannosidase II"/>
    <property type="match status" value="3"/>
</dbReference>
<dbReference type="GO" id="GO:0016139">
    <property type="term" value="P:glycoside catabolic process"/>
    <property type="evidence" value="ECO:0007669"/>
    <property type="project" value="TreeGrafter"/>
</dbReference>
<keyword evidence="7" id="KW-0325">Glycoprotein</keyword>
<dbReference type="CDD" id="cd14792">
    <property type="entry name" value="GH27"/>
    <property type="match status" value="3"/>
</dbReference>
<dbReference type="InterPro" id="IPR035373">
    <property type="entry name" value="Melibiase/NAGA_C"/>
</dbReference>
<dbReference type="OrthoDB" id="5795902at2759"/>
<keyword evidence="5" id="KW-0443">Lipid metabolism</keyword>
<dbReference type="EMBL" id="LR899676">
    <property type="protein sequence ID" value="CAD7241647.1"/>
    <property type="molecule type" value="Genomic_DNA"/>
</dbReference>
<dbReference type="GO" id="GO:0019377">
    <property type="term" value="P:glycolipid catabolic process"/>
    <property type="evidence" value="ECO:0007669"/>
    <property type="project" value="UniProtKB-ARBA"/>
</dbReference>
<dbReference type="PROSITE" id="PS00512">
    <property type="entry name" value="ALPHA_GALACTOSIDASE"/>
    <property type="match status" value="3"/>
</dbReference>
<evidence type="ECO:0000256" key="6">
    <source>
        <dbReference type="ARBA" id="ARBA00023157"/>
    </source>
</evidence>
<dbReference type="Pfam" id="PF17450">
    <property type="entry name" value="Melibiase_2_C"/>
    <property type="match status" value="3"/>
</dbReference>
<accession>A0A7R8X0E2</accession>
<dbReference type="FunFam" id="2.60.40.1180:FF:000032">
    <property type="entry name" value="Alpha-galactosidase"/>
    <property type="match status" value="3"/>
</dbReference>
<gene>
    <name evidence="12" type="ORF">DSTB1V02_LOCUS1630</name>
</gene>
<evidence type="ECO:0000256" key="1">
    <source>
        <dbReference type="ARBA" id="ARBA00004371"/>
    </source>
</evidence>
<name>A0A7R8X0E2_9CRUS</name>
<keyword evidence="8" id="KW-0458">Lysosome</keyword>
<dbReference type="SUPFAM" id="SSF51011">
    <property type="entry name" value="Glycosyl hydrolase domain"/>
    <property type="match status" value="3"/>
</dbReference>
<evidence type="ECO:0000256" key="10">
    <source>
        <dbReference type="RuleBase" id="RU361168"/>
    </source>
</evidence>
<protein>
    <recommendedName>
        <fullName evidence="10">Alpha-galactosidase</fullName>
        <ecNumber evidence="10">3.2.1.-</ecNumber>
    </recommendedName>
</protein>
<dbReference type="GO" id="GO:0009311">
    <property type="term" value="P:oligosaccharide metabolic process"/>
    <property type="evidence" value="ECO:0007669"/>
    <property type="project" value="TreeGrafter"/>
</dbReference>
<evidence type="ECO:0000256" key="2">
    <source>
        <dbReference type="ARBA" id="ARBA00009743"/>
    </source>
</evidence>
<dbReference type="FunFam" id="3.20.20.70:FF:000070">
    <property type="entry name" value="Alpha-galactosidase"/>
    <property type="match status" value="3"/>
</dbReference>
<dbReference type="GO" id="GO:0016020">
    <property type="term" value="C:membrane"/>
    <property type="evidence" value="ECO:0007669"/>
    <property type="project" value="GOC"/>
</dbReference>
<dbReference type="SUPFAM" id="SSF51445">
    <property type="entry name" value="(Trans)glycosidases"/>
    <property type="match status" value="3"/>
</dbReference>
<dbReference type="InterPro" id="IPR000111">
    <property type="entry name" value="Glyco_hydro_27/36_CS"/>
</dbReference>
<feature type="domain" description="Alpha galactosidase A C-terminal" evidence="11">
    <location>
        <begin position="406"/>
        <end position="494"/>
    </location>
</feature>
<evidence type="ECO:0000256" key="3">
    <source>
        <dbReference type="ARBA" id="ARBA00011738"/>
    </source>
</evidence>
<dbReference type="InterPro" id="IPR017853">
    <property type="entry name" value="GH"/>
</dbReference>
<organism evidence="12">
    <name type="scientific">Darwinula stevensoni</name>
    <dbReference type="NCBI Taxonomy" id="69355"/>
    <lineage>
        <taxon>Eukaryota</taxon>
        <taxon>Metazoa</taxon>
        <taxon>Ecdysozoa</taxon>
        <taxon>Arthropoda</taxon>
        <taxon>Crustacea</taxon>
        <taxon>Oligostraca</taxon>
        <taxon>Ostracoda</taxon>
        <taxon>Podocopa</taxon>
        <taxon>Podocopida</taxon>
        <taxon>Darwinulocopina</taxon>
        <taxon>Darwinuloidea</taxon>
        <taxon>Darwinulidae</taxon>
        <taxon>Darwinula</taxon>
    </lineage>
</organism>
<evidence type="ECO:0000313" key="13">
    <source>
        <dbReference type="Proteomes" id="UP000677054"/>
    </source>
</evidence>
<dbReference type="Proteomes" id="UP000677054">
    <property type="component" value="Unassembled WGS sequence"/>
</dbReference>
<comment type="similarity">
    <text evidence="2 10">Belongs to the glycosyl hydrolase 27 family.</text>
</comment>
<keyword evidence="4 10" id="KW-0378">Hydrolase</keyword>
<dbReference type="GO" id="GO:0005764">
    <property type="term" value="C:lysosome"/>
    <property type="evidence" value="ECO:0007669"/>
    <property type="project" value="UniProtKB-SubCell"/>
</dbReference>
<dbReference type="Pfam" id="PF16499">
    <property type="entry name" value="Melibiase_2"/>
    <property type="match status" value="3"/>
</dbReference>
<dbReference type="EC" id="3.2.1.-" evidence="10"/>
<comment type="subunit">
    <text evidence="3 10">Homodimer.</text>
</comment>
<keyword evidence="6 10" id="KW-1015">Disulfide bond</keyword>
<comment type="subcellular location">
    <subcellularLocation>
        <location evidence="1">Lysosome</location>
    </subcellularLocation>
</comment>
<dbReference type="GO" id="GO:0004557">
    <property type="term" value="F:alpha-galactosidase activity"/>
    <property type="evidence" value="ECO:0007669"/>
    <property type="project" value="TreeGrafter"/>
</dbReference>
<reference evidence="12" key="1">
    <citation type="submission" date="2020-11" db="EMBL/GenBank/DDBJ databases">
        <authorList>
            <person name="Tran Van P."/>
        </authorList>
    </citation>
    <scope>NUCLEOTIDE SEQUENCE</scope>
</reference>